<feature type="transmembrane region" description="Helical" evidence="4">
    <location>
        <begin position="234"/>
        <end position="251"/>
    </location>
</feature>
<dbReference type="PANTHER" id="PTHR37813">
    <property type="entry name" value="FELS-2 PROPHAGE PROTEIN"/>
    <property type="match status" value="1"/>
</dbReference>
<dbReference type="EMBL" id="LGUF01000007">
    <property type="protein sequence ID" value="KON90391.1"/>
    <property type="molecule type" value="Genomic_DNA"/>
</dbReference>
<evidence type="ECO:0000256" key="4">
    <source>
        <dbReference type="SAM" id="Phobius"/>
    </source>
</evidence>
<dbReference type="STRING" id="1459.AF332_20565"/>
<gene>
    <name evidence="6" type="ORF">AF332_20565</name>
</gene>
<keyword evidence="4" id="KW-0472">Membrane</keyword>
<organism evidence="6 7">
    <name type="scientific">Sporosarcina globispora</name>
    <name type="common">Bacillus globisporus</name>
    <dbReference type="NCBI Taxonomy" id="1459"/>
    <lineage>
        <taxon>Bacteria</taxon>
        <taxon>Bacillati</taxon>
        <taxon>Bacillota</taxon>
        <taxon>Bacilli</taxon>
        <taxon>Bacillales</taxon>
        <taxon>Caryophanaceae</taxon>
        <taxon>Sporosarcina</taxon>
    </lineage>
</organism>
<dbReference type="Proteomes" id="UP000037109">
    <property type="component" value="Unassembled WGS sequence"/>
</dbReference>
<keyword evidence="2" id="KW-0175">Coiled coil</keyword>
<evidence type="ECO:0000313" key="6">
    <source>
        <dbReference type="EMBL" id="KON90391.1"/>
    </source>
</evidence>
<dbReference type="InterPro" id="IPR010090">
    <property type="entry name" value="Phage_tape_meas"/>
</dbReference>
<accession>A0A0M0GLT7</accession>
<comment type="caution">
    <text evidence="6">The sequence shown here is derived from an EMBL/GenBank/DDBJ whole genome shotgun (WGS) entry which is preliminary data.</text>
</comment>
<feature type="region of interest" description="Disordered" evidence="3">
    <location>
        <begin position="607"/>
        <end position="627"/>
    </location>
</feature>
<keyword evidence="1" id="KW-1188">Viral release from host cell</keyword>
<feature type="domain" description="Phage tail tape measure protein" evidence="5">
    <location>
        <begin position="1"/>
        <end position="106"/>
    </location>
</feature>
<evidence type="ECO:0000259" key="5">
    <source>
        <dbReference type="Pfam" id="PF10145"/>
    </source>
</evidence>
<dbReference type="NCBIfam" id="TIGR01760">
    <property type="entry name" value="tape_meas_TP901"/>
    <property type="match status" value="1"/>
</dbReference>
<name>A0A0M0GLT7_SPOGL</name>
<keyword evidence="4" id="KW-1133">Transmembrane helix</keyword>
<feature type="coiled-coil region" evidence="2">
    <location>
        <begin position="375"/>
        <end position="549"/>
    </location>
</feature>
<dbReference type="AlphaFoldDB" id="A0A0M0GLT7"/>
<proteinExistence type="predicted"/>
<sequence>MAYAFKYVGPVANSLGMSIEEVSAAIGIMTNSGLDGSSAGTALRAALLALNNPAKEQEKLMKELGFSMKDGNGEAKSLAEMFGDLTKATKDMTQAEKVATIAKLVGTEASSGMLSVMEGGVDQLEEFTKSLEDSAGASKEAAAIMKDNLNGAVDELTGALESAGIKVGNEFLPMLTDITKKGAEVVSTVGEMDMSAVKTGTAFAGTAAAIGLVISTVGKLAIATKGLMVSMGPAGWLITGLSLLGGALVAAKVHQEEMKEVTLETAYSMIESADSLKLTIDKYDQLSQKSKLSTDELGRFLDINSEIAKTADPNVVARLKDEQERLREKSGLSNEEFAEMLRLNQELIEKVPETNVTLTDQGNAIAENTNKAKEYNAQQMEMIRLELEAQRAKAEANMSEYLKEESRIKDKIQSTQEKINELNQKELEQIEKLRGLQKELADAKANGDTLEQERLTRTIEMEDRKLESIKKQGYEAAQLIVDKTKELDKIQSQIGKLDEVERKMVDIELKQVGINAKRGEEMRALDSAISKLETQKQKLQNNTPAAERNTEEHRRTVAAIDSQISNLNTVKNRIAEITGQAQGMNRTIGSTIYKDIIIQERRYALSTKPGQSGRIPEGLRHNGGPVGTIPKLHVGGLTSRLMSAPMHNEIDVRLLRGETVLTEAQQANLFRMIDAGLTGNAGSQDAIDPEAINLLRQIERGISRGLNATVIMDERAVAQAVEPHVTEMQNFNKNRF</sequence>
<dbReference type="Pfam" id="PF10145">
    <property type="entry name" value="PhageMin_Tail"/>
    <property type="match status" value="1"/>
</dbReference>
<keyword evidence="4" id="KW-0812">Transmembrane</keyword>
<evidence type="ECO:0000313" key="7">
    <source>
        <dbReference type="Proteomes" id="UP000037109"/>
    </source>
</evidence>
<dbReference type="PANTHER" id="PTHR37813:SF1">
    <property type="entry name" value="FELS-2 PROPHAGE PROTEIN"/>
    <property type="match status" value="1"/>
</dbReference>
<keyword evidence="7" id="KW-1185">Reference proteome</keyword>
<protein>
    <recommendedName>
        <fullName evidence="5">Phage tail tape measure protein domain-containing protein</fullName>
    </recommendedName>
</protein>
<evidence type="ECO:0000256" key="3">
    <source>
        <dbReference type="SAM" id="MobiDB-lite"/>
    </source>
</evidence>
<reference evidence="7" key="1">
    <citation type="submission" date="2015-07" db="EMBL/GenBank/DDBJ databases">
        <title>Fjat-10036 dsm4.</title>
        <authorList>
            <person name="Liu B."/>
            <person name="Wang J."/>
            <person name="Zhu Y."/>
            <person name="Liu G."/>
            <person name="Chen Q."/>
            <person name="Chen Z."/>
            <person name="Lan J."/>
            <person name="Che J."/>
            <person name="Ge C."/>
            <person name="Shi H."/>
            <person name="Pan Z."/>
            <person name="Liu X."/>
        </authorList>
    </citation>
    <scope>NUCLEOTIDE SEQUENCE [LARGE SCALE GENOMIC DNA]</scope>
    <source>
        <strain evidence="7">DSM 4</strain>
    </source>
</reference>
<evidence type="ECO:0000256" key="1">
    <source>
        <dbReference type="ARBA" id="ARBA00022612"/>
    </source>
</evidence>
<evidence type="ECO:0000256" key="2">
    <source>
        <dbReference type="SAM" id="Coils"/>
    </source>
</evidence>
<dbReference type="PATRIC" id="fig|1459.3.peg.4539"/>
<feature type="transmembrane region" description="Helical" evidence="4">
    <location>
        <begin position="202"/>
        <end position="222"/>
    </location>
</feature>